<sequence>MMKDNLLLGKFELTCIPPAPRGIPQIEVSFEVDANGILRVLAEDKGTGMAKKITITAKKGQLSKEEMEHMVCEAEEFAEEDKKVKGQIDDQNGLKSYFYNMKNMLDDDKKADNILAGDKKELQDIINETLDWMEENPEADKDNYAAKQKEVENIVFLMLT</sequence>
<name>A0ABD3RT95_9STRA</name>
<dbReference type="InterPro" id="IPR029048">
    <property type="entry name" value="HSP70_C_sf"/>
</dbReference>
<keyword evidence="2" id="KW-0067">ATP-binding</keyword>
<dbReference type="Proteomes" id="UP001530377">
    <property type="component" value="Unassembled WGS sequence"/>
</dbReference>
<evidence type="ECO:0000313" key="4">
    <source>
        <dbReference type="Proteomes" id="UP001530377"/>
    </source>
</evidence>
<dbReference type="AlphaFoldDB" id="A0ABD3RT95"/>
<dbReference type="InterPro" id="IPR013126">
    <property type="entry name" value="Hsp_70_fam"/>
</dbReference>
<evidence type="ECO:0008006" key="5">
    <source>
        <dbReference type="Google" id="ProtNLM"/>
    </source>
</evidence>
<dbReference type="GO" id="GO:0005524">
    <property type="term" value="F:ATP binding"/>
    <property type="evidence" value="ECO:0007669"/>
    <property type="project" value="UniProtKB-KW"/>
</dbReference>
<accession>A0ABD3RT95</accession>
<keyword evidence="1" id="KW-0547">Nucleotide-binding</keyword>
<keyword evidence="4" id="KW-1185">Reference proteome</keyword>
<evidence type="ECO:0000256" key="2">
    <source>
        <dbReference type="ARBA" id="ARBA00022840"/>
    </source>
</evidence>
<dbReference type="Gene3D" id="2.60.34.10">
    <property type="entry name" value="Substrate Binding Domain Of DNAk, Chain A, domain 1"/>
    <property type="match status" value="1"/>
</dbReference>
<evidence type="ECO:0000256" key="1">
    <source>
        <dbReference type="ARBA" id="ARBA00022741"/>
    </source>
</evidence>
<proteinExistence type="predicted"/>
<dbReference type="Pfam" id="PF00012">
    <property type="entry name" value="HSP70"/>
    <property type="match status" value="1"/>
</dbReference>
<dbReference type="Gene3D" id="1.20.1270.10">
    <property type="match status" value="1"/>
</dbReference>
<organism evidence="3 4">
    <name type="scientific">Cyclostephanos tholiformis</name>
    <dbReference type="NCBI Taxonomy" id="382380"/>
    <lineage>
        <taxon>Eukaryota</taxon>
        <taxon>Sar</taxon>
        <taxon>Stramenopiles</taxon>
        <taxon>Ochrophyta</taxon>
        <taxon>Bacillariophyta</taxon>
        <taxon>Coscinodiscophyceae</taxon>
        <taxon>Thalassiosirophycidae</taxon>
        <taxon>Stephanodiscales</taxon>
        <taxon>Stephanodiscaceae</taxon>
        <taxon>Cyclostephanos</taxon>
    </lineage>
</organism>
<dbReference type="SUPFAM" id="SSF100934">
    <property type="entry name" value="Heat shock protein 70kD (HSP70), C-terminal subdomain"/>
    <property type="match status" value="1"/>
</dbReference>
<dbReference type="SUPFAM" id="SSF100920">
    <property type="entry name" value="Heat shock protein 70kD (HSP70), peptide-binding domain"/>
    <property type="match status" value="1"/>
</dbReference>
<reference evidence="3 4" key="1">
    <citation type="submission" date="2024-10" db="EMBL/GenBank/DDBJ databases">
        <title>Updated reference genomes for cyclostephanoid diatoms.</title>
        <authorList>
            <person name="Roberts W.R."/>
            <person name="Alverson A.J."/>
        </authorList>
    </citation>
    <scope>NUCLEOTIDE SEQUENCE [LARGE SCALE GENOMIC DNA]</scope>
    <source>
        <strain evidence="3 4">AJA228-03</strain>
    </source>
</reference>
<dbReference type="EMBL" id="JALLPB020000289">
    <property type="protein sequence ID" value="KAL3810975.1"/>
    <property type="molecule type" value="Genomic_DNA"/>
</dbReference>
<dbReference type="InterPro" id="IPR029047">
    <property type="entry name" value="HSP70_peptide-bd_sf"/>
</dbReference>
<protein>
    <recommendedName>
        <fullName evidence="5">Heat shock protein 70</fullName>
    </recommendedName>
</protein>
<gene>
    <name evidence="3" type="ORF">ACHAXA_008561</name>
</gene>
<evidence type="ECO:0000313" key="3">
    <source>
        <dbReference type="EMBL" id="KAL3810975.1"/>
    </source>
</evidence>
<comment type="caution">
    <text evidence="3">The sequence shown here is derived from an EMBL/GenBank/DDBJ whole genome shotgun (WGS) entry which is preliminary data.</text>
</comment>
<dbReference type="PANTHER" id="PTHR19375">
    <property type="entry name" value="HEAT SHOCK PROTEIN 70KDA"/>
    <property type="match status" value="1"/>
</dbReference>